<keyword evidence="1" id="KW-0812">Transmembrane</keyword>
<keyword evidence="1" id="KW-0472">Membrane</keyword>
<evidence type="ECO:0008006" key="4">
    <source>
        <dbReference type="Google" id="ProtNLM"/>
    </source>
</evidence>
<evidence type="ECO:0000313" key="2">
    <source>
        <dbReference type="EMBL" id="AXX63238.1"/>
    </source>
</evidence>
<reference evidence="2 3" key="1">
    <citation type="submission" date="2017-03" db="EMBL/GenBank/DDBJ databases">
        <title>Complete Genome Sequence of Vibrio vulnificus FORC_053.</title>
        <authorList>
            <consortium name="Food-borne Pathogen Omics Research Center"/>
            <person name="Chung H.Y."/>
            <person name="Na E.J."/>
            <person name="Song J.S."/>
            <person name="Kim H."/>
            <person name="Lee J.-H."/>
            <person name="Ryu S."/>
            <person name="Choi S.H."/>
        </authorList>
    </citation>
    <scope>NUCLEOTIDE SEQUENCE [LARGE SCALE GENOMIC DNA]</scope>
    <source>
        <strain evidence="2 3">FORC_053</strain>
    </source>
</reference>
<keyword evidence="1" id="KW-1133">Transmembrane helix</keyword>
<feature type="transmembrane region" description="Helical" evidence="1">
    <location>
        <begin position="87"/>
        <end position="109"/>
    </location>
</feature>
<feature type="transmembrane region" description="Helical" evidence="1">
    <location>
        <begin position="115"/>
        <end position="137"/>
    </location>
</feature>
<accession>A0AAN1PV34</accession>
<dbReference type="EMBL" id="CP019292">
    <property type="protein sequence ID" value="AXX63238.1"/>
    <property type="molecule type" value="Genomic_DNA"/>
</dbReference>
<sequence length="169" mass="19015">MNSSLFYYSSTLIHRSLHTTISIKMSYCFCLKNNLMSFKIDKTINNKEFRMTSLGIFLALFVATCGAHMQNLVAIKNIDAQLGWVSYCKVALMCLPISVVVSVGFAYYYTNGVKAFPYLLLSLVALGSSIIFSFIINQFILNQRSFNQLEFIGVIFIIFGVGLTLYSKS</sequence>
<evidence type="ECO:0000256" key="1">
    <source>
        <dbReference type="SAM" id="Phobius"/>
    </source>
</evidence>
<gene>
    <name evidence="2" type="ORF">FORC53_4899</name>
</gene>
<feature type="transmembrane region" description="Helical" evidence="1">
    <location>
        <begin position="54"/>
        <end position="75"/>
    </location>
</feature>
<name>A0AAN1PV34_VIBVL</name>
<feature type="transmembrane region" description="Helical" evidence="1">
    <location>
        <begin position="149"/>
        <end position="167"/>
    </location>
</feature>
<proteinExistence type="predicted"/>
<organism evidence="2 3">
    <name type="scientific">Vibrio vulnificus</name>
    <dbReference type="NCBI Taxonomy" id="672"/>
    <lineage>
        <taxon>Bacteria</taxon>
        <taxon>Pseudomonadati</taxon>
        <taxon>Pseudomonadota</taxon>
        <taxon>Gammaproteobacteria</taxon>
        <taxon>Vibrionales</taxon>
        <taxon>Vibrionaceae</taxon>
        <taxon>Vibrio</taxon>
    </lineage>
</organism>
<dbReference type="Proteomes" id="UP000263418">
    <property type="component" value="Chromosome 3"/>
</dbReference>
<dbReference type="AlphaFoldDB" id="A0AAN1PV34"/>
<protein>
    <recommendedName>
        <fullName evidence="4">EamA domain-containing protein</fullName>
    </recommendedName>
</protein>
<evidence type="ECO:0000313" key="3">
    <source>
        <dbReference type="Proteomes" id="UP000263418"/>
    </source>
</evidence>